<evidence type="ECO:0000256" key="4">
    <source>
        <dbReference type="ARBA" id="ARBA00023136"/>
    </source>
</evidence>
<keyword evidence="2" id="KW-0597">Phosphoprotein</keyword>
<evidence type="ECO:0000313" key="6">
    <source>
        <dbReference type="Ensembl" id="ENSAOCP00000069988.1"/>
    </source>
</evidence>
<protein>
    <submittedName>
        <fullName evidence="6">Uncharacterized protein</fullName>
    </submittedName>
</protein>
<proteinExistence type="predicted"/>
<dbReference type="AlphaFoldDB" id="A0AAQ5ZV75"/>
<feature type="compositionally biased region" description="Low complexity" evidence="5">
    <location>
        <begin position="19"/>
        <end position="30"/>
    </location>
</feature>
<dbReference type="Proteomes" id="UP001501940">
    <property type="component" value="Chromosome 7"/>
</dbReference>
<dbReference type="GO" id="GO:0044325">
    <property type="term" value="F:transmembrane transporter binding"/>
    <property type="evidence" value="ECO:0007669"/>
    <property type="project" value="TreeGrafter"/>
</dbReference>
<evidence type="ECO:0000256" key="3">
    <source>
        <dbReference type="ARBA" id="ARBA00022737"/>
    </source>
</evidence>
<dbReference type="Ensembl" id="ENSAOCT00000036863.1">
    <property type="protein sequence ID" value="ENSAOCP00000069988.1"/>
    <property type="gene ID" value="ENSAOCG00000016924.2"/>
</dbReference>
<comment type="subcellular location">
    <subcellularLocation>
        <location evidence="1">Endomembrane system</location>
    </subcellularLocation>
</comment>
<dbReference type="PANTHER" id="PTHR14514:SF2">
    <property type="entry name" value="A-KINASE ANCHOR PROTEIN 6"/>
    <property type="match status" value="1"/>
</dbReference>
<dbReference type="GO" id="GO:0051018">
    <property type="term" value="F:protein kinase A binding"/>
    <property type="evidence" value="ECO:0007669"/>
    <property type="project" value="TreeGrafter"/>
</dbReference>
<keyword evidence="7" id="KW-1185">Reference proteome</keyword>
<reference evidence="6" key="3">
    <citation type="submission" date="2025-09" db="UniProtKB">
        <authorList>
            <consortium name="Ensembl"/>
        </authorList>
    </citation>
    <scope>IDENTIFICATION</scope>
</reference>
<organism evidence="6 7">
    <name type="scientific">Amphiprion ocellaris</name>
    <name type="common">Clown anemonefish</name>
    <dbReference type="NCBI Taxonomy" id="80972"/>
    <lineage>
        <taxon>Eukaryota</taxon>
        <taxon>Metazoa</taxon>
        <taxon>Chordata</taxon>
        <taxon>Craniata</taxon>
        <taxon>Vertebrata</taxon>
        <taxon>Euteleostomi</taxon>
        <taxon>Actinopterygii</taxon>
        <taxon>Neopterygii</taxon>
        <taxon>Teleostei</taxon>
        <taxon>Neoteleostei</taxon>
        <taxon>Acanthomorphata</taxon>
        <taxon>Ovalentaria</taxon>
        <taxon>Pomacentridae</taxon>
        <taxon>Amphiprion</taxon>
    </lineage>
</organism>
<sequence length="175" mass="18785">MSLDVLSLVGPEPPSPMLTSVTPVTPDTSTCPASISSAPLMDLERPEDGASLSGSEPSRGSPSGGGTEEGRDASRRMKKPPPLHTGADWKVVLHLPEIEKWLKATSDRVTQLSHSVGQDGDNRHVDVHLVQLKGEKQLRYLISKVNPALVEDLKVIGWKGSDEAELSRPVWTAPA</sequence>
<accession>A0AAQ5ZV75</accession>
<dbReference type="PANTHER" id="PTHR14514">
    <property type="entry name" value="PKA ANCHORING PROTEIN"/>
    <property type="match status" value="1"/>
</dbReference>
<dbReference type="GeneTree" id="ENSGT00810000125473"/>
<evidence type="ECO:0000256" key="2">
    <source>
        <dbReference type="ARBA" id="ARBA00022553"/>
    </source>
</evidence>
<dbReference type="GO" id="GO:0048471">
    <property type="term" value="C:perinuclear region of cytoplasm"/>
    <property type="evidence" value="ECO:0007669"/>
    <property type="project" value="TreeGrafter"/>
</dbReference>
<keyword evidence="4" id="KW-0472">Membrane</keyword>
<evidence type="ECO:0000256" key="5">
    <source>
        <dbReference type="SAM" id="MobiDB-lite"/>
    </source>
</evidence>
<keyword evidence="3" id="KW-0677">Repeat</keyword>
<reference evidence="6 7" key="1">
    <citation type="submission" date="2022-01" db="EMBL/GenBank/DDBJ databases">
        <title>A chromosome-scale genome assembly of the false clownfish, Amphiprion ocellaris.</title>
        <authorList>
            <person name="Ryu T."/>
        </authorList>
    </citation>
    <scope>NUCLEOTIDE SEQUENCE [LARGE SCALE GENOMIC DNA]</scope>
</reference>
<reference evidence="6" key="2">
    <citation type="submission" date="2025-08" db="UniProtKB">
        <authorList>
            <consortium name="Ensembl"/>
        </authorList>
    </citation>
    <scope>IDENTIFICATION</scope>
</reference>
<feature type="region of interest" description="Disordered" evidence="5">
    <location>
        <begin position="1"/>
        <end position="89"/>
    </location>
</feature>
<name>A0AAQ5ZV75_AMPOC</name>
<evidence type="ECO:0000313" key="7">
    <source>
        <dbReference type="Proteomes" id="UP001501940"/>
    </source>
</evidence>
<dbReference type="GO" id="GO:0016529">
    <property type="term" value="C:sarcoplasmic reticulum"/>
    <property type="evidence" value="ECO:0007669"/>
    <property type="project" value="TreeGrafter"/>
</dbReference>
<feature type="compositionally biased region" description="Low complexity" evidence="5">
    <location>
        <begin position="51"/>
        <end position="61"/>
    </location>
</feature>
<evidence type="ECO:0000256" key="1">
    <source>
        <dbReference type="ARBA" id="ARBA00004308"/>
    </source>
</evidence>